<dbReference type="InterPro" id="IPR009138">
    <property type="entry name" value="Neural_cell_adh"/>
</dbReference>
<comment type="function">
    <text evidence="1">This protein is a cell adhesion molecule involved in neuron-neuron adhesion, neurite fasciculation, outgrowth of neurites, etc.</text>
</comment>
<dbReference type="PANTHER" id="PTHR12231">
    <property type="entry name" value="CTX-RELATED TYPE I TRANSMEMBRANE PROTEIN"/>
    <property type="match status" value="1"/>
</dbReference>
<proteinExistence type="evidence at protein level"/>
<keyword evidence="4 15" id="KW-0812">Transmembrane</keyword>
<dbReference type="FunFam" id="2.60.40.10:FF:000137">
    <property type="entry name" value="neural cell adhesion molecule 1 isoform X2"/>
    <property type="match status" value="1"/>
</dbReference>
<dbReference type="SMART" id="SM00408">
    <property type="entry name" value="IGc2"/>
    <property type="match status" value="5"/>
</dbReference>
<accession>A0A8V1A5M8</accession>
<dbReference type="SMART" id="SM00409">
    <property type="entry name" value="IG"/>
    <property type="match status" value="5"/>
</dbReference>
<evidence type="ECO:0000313" key="19">
    <source>
        <dbReference type="Proteomes" id="UP000000539"/>
    </source>
</evidence>
<evidence type="ECO:0000259" key="17">
    <source>
        <dbReference type="PROSITE" id="PS50853"/>
    </source>
</evidence>
<dbReference type="Gene3D" id="2.60.40.10">
    <property type="entry name" value="Immunoglobulins"/>
    <property type="match status" value="7"/>
</dbReference>
<dbReference type="InterPro" id="IPR003961">
    <property type="entry name" value="FN3_dom"/>
</dbReference>
<feature type="region of interest" description="Disordered" evidence="14">
    <location>
        <begin position="785"/>
        <end position="861"/>
    </location>
</feature>
<dbReference type="CDD" id="cd00096">
    <property type="entry name" value="Ig"/>
    <property type="match status" value="2"/>
</dbReference>
<dbReference type="FunFam" id="2.60.40.10:FF:000173">
    <property type="entry name" value="Neural cell adhesion molecule 1"/>
    <property type="match status" value="1"/>
</dbReference>
<keyword evidence="7" id="KW-0130">Cell adhesion</keyword>
<keyword evidence="19" id="KW-1185">Reference proteome</keyword>
<dbReference type="CDD" id="cd05730">
    <property type="entry name" value="IgI_3_NCAM-1"/>
    <property type="match status" value="1"/>
</dbReference>
<feature type="domain" description="Ig-like" evidence="16">
    <location>
        <begin position="196"/>
        <end position="285"/>
    </location>
</feature>
<dbReference type="InterPro" id="IPR036179">
    <property type="entry name" value="Ig-like_dom_sf"/>
</dbReference>
<dbReference type="Pfam" id="PF00041">
    <property type="entry name" value="fn3"/>
    <property type="match status" value="2"/>
</dbReference>
<evidence type="ECO:0000256" key="2">
    <source>
        <dbReference type="ARBA" id="ARBA00004162"/>
    </source>
</evidence>
<dbReference type="GO" id="GO:0005886">
    <property type="term" value="C:plasma membrane"/>
    <property type="evidence" value="ECO:0007669"/>
    <property type="project" value="UniProtKB-SubCell"/>
</dbReference>
<organism evidence="18 19">
    <name type="scientific">Gallus gallus</name>
    <name type="common">Chicken</name>
    <dbReference type="NCBI Taxonomy" id="9031"/>
    <lineage>
        <taxon>Eukaryota</taxon>
        <taxon>Metazoa</taxon>
        <taxon>Chordata</taxon>
        <taxon>Craniata</taxon>
        <taxon>Vertebrata</taxon>
        <taxon>Euteleostomi</taxon>
        <taxon>Archelosauria</taxon>
        <taxon>Archosauria</taxon>
        <taxon>Dinosauria</taxon>
        <taxon>Saurischia</taxon>
        <taxon>Theropoda</taxon>
        <taxon>Coelurosauria</taxon>
        <taxon>Aves</taxon>
        <taxon>Neognathae</taxon>
        <taxon>Galloanserae</taxon>
        <taxon>Galliformes</taxon>
        <taxon>Phasianidae</taxon>
        <taxon>Phasianinae</taxon>
        <taxon>Gallus</taxon>
    </lineage>
</organism>
<keyword evidence="9 15" id="KW-0472">Membrane</keyword>
<feature type="compositionally biased region" description="Polar residues" evidence="14">
    <location>
        <begin position="849"/>
        <end position="861"/>
    </location>
</feature>
<evidence type="ECO:0000256" key="5">
    <source>
        <dbReference type="ARBA" id="ARBA00022729"/>
    </source>
</evidence>
<dbReference type="InterPro" id="IPR051170">
    <property type="entry name" value="Neural/epithelial_adhesion"/>
</dbReference>
<dbReference type="FunFam" id="2.60.40.10:FF:000149">
    <property type="entry name" value="neural cell adhesion molecule 1 isoform X2"/>
    <property type="match status" value="1"/>
</dbReference>
<evidence type="ECO:0000256" key="6">
    <source>
        <dbReference type="ARBA" id="ARBA00022737"/>
    </source>
</evidence>
<evidence type="ECO:0000256" key="9">
    <source>
        <dbReference type="ARBA" id="ARBA00023136"/>
    </source>
</evidence>
<feature type="domain" description="Ig-like" evidence="16">
    <location>
        <begin position="390"/>
        <end position="479"/>
    </location>
</feature>
<dbReference type="InterPro" id="IPR003599">
    <property type="entry name" value="Ig_sub"/>
</dbReference>
<dbReference type="InterPro" id="IPR013783">
    <property type="entry name" value="Ig-like_fold"/>
</dbReference>
<feature type="domain" description="Fibronectin type-III" evidence="17">
    <location>
        <begin position="584"/>
        <end position="680"/>
    </location>
</feature>
<feature type="domain" description="Fibronectin type-III" evidence="17">
    <location>
        <begin position="483"/>
        <end position="582"/>
    </location>
</feature>
<dbReference type="SMART" id="SM00060">
    <property type="entry name" value="FN3"/>
    <property type="match status" value="2"/>
</dbReference>
<keyword evidence="11" id="KW-0325">Glycoprotein</keyword>
<dbReference type="InterPro" id="IPR013098">
    <property type="entry name" value="Ig_I-set"/>
</dbReference>
<dbReference type="SUPFAM" id="SSF48726">
    <property type="entry name" value="Immunoglobulin"/>
    <property type="match status" value="5"/>
</dbReference>
<dbReference type="InterPro" id="IPR003598">
    <property type="entry name" value="Ig_sub2"/>
</dbReference>
<keyword evidence="3" id="KW-1003">Cell membrane</keyword>
<evidence type="ECO:0000259" key="16">
    <source>
        <dbReference type="PROSITE" id="PS50835"/>
    </source>
</evidence>
<dbReference type="CDD" id="cd05869">
    <property type="entry name" value="IgI_NCAM-1"/>
    <property type="match status" value="1"/>
</dbReference>
<dbReference type="CDD" id="cd00063">
    <property type="entry name" value="FN3"/>
    <property type="match status" value="2"/>
</dbReference>
<sequence>AASLQVDIVPSQGEISVGESKFFLCQVAGEAKYKDISWFSPNGEKLTPNQQRISVVRNDDFSSTLTIYNANIDDAGIYKCVVSSVEEGDSEATVNVKIFQKLMFKNAPTPQEFKEGDDAVIVCDVVSSLPPTIIWKHKGRDVILKKDVRFIVLSNNYLQIQGIKKTDEGTYRCEGRILARGEINFKDIQVIVNVPPSVRARQSTMNATANLSQSVTLACDADGFPEPTMTWTKDGEPIEQEDNEEKYSFNYDGSELIIKKVDKSDEAEYICIAENKAGEQDATIHLKVFAKPKITYVENKTAMELEDQITLTCEASGDPIPSITWKTSTRNISNEEKTLDGRIVVRSHARVSSLTLKEIQYTDAGEYVCTASNTIGQDSQAMYLEVQYAPKLQGPVAVYTWEGNQVNITCEVFAYPSAVISWFRDGQLLPSSNYSNIKIYNTPSASYLEVTPDSENDFGNYNCTAVNRIGQESSEFILVQADTPSSPSIDRVEPYSSTARVEFDEPEATGGVPILKYKAEWRALGEGEWHSRLYDAKEANVEGTITISGLKPETTYSVRLSAVNGKGVGEISLPSDFKTQPVREPSAPKLEGQMGEDGNSIKVNVIKQDDGGSPIRHYLIKYKAKHSSEWKPEIRLPSGSDHVMLKSLDWNAEYEVYVIAENQQGKSKPAHYAFRTSAQPTVIPASTSPTSGLGTAAIVGILIVIFVLLLVAVDVTCYFLNKCGLLMCIAVNLCGKSGPGAKGKDMEEGKAAFSHTADTAATVEDMLPSVTTGTTNSDTITETFATAQNSPTSETTTLTSSIAPPATAIPDSNAMSPGQATPAKAGASPVSPPPPSSTPKVAPLVDLSDTPSSAPATNNLSSSVLSNQGAVLSPSTVANMAETSKAAAGNKSAAPTPANLTSPPAPSEPKQEVSSTKSPEKEAAQPSTVKSPTETAKNPSNPKSEAASGGTTNPSQNEDFKMDEGTFKTPDIDLAKDVFAALGTTTPASVASGQARELASSTADSSVPAAPAKTE</sequence>
<evidence type="ECO:0000313" key="18">
    <source>
        <dbReference type="Ensembl" id="ENSGALP00010037743.1"/>
    </source>
</evidence>
<evidence type="ECO:0000256" key="3">
    <source>
        <dbReference type="ARBA" id="ARBA00022475"/>
    </source>
</evidence>
<feature type="transmembrane region" description="Helical" evidence="15">
    <location>
        <begin position="696"/>
        <end position="720"/>
    </location>
</feature>
<evidence type="ECO:0000256" key="15">
    <source>
        <dbReference type="SAM" id="Phobius"/>
    </source>
</evidence>
<name>A0A8V1A5M8_CHICK</name>
<dbReference type="InterPro" id="IPR007110">
    <property type="entry name" value="Ig-like_dom"/>
</dbReference>
<dbReference type="CDD" id="cd05865">
    <property type="entry name" value="IgI_1_NCAM-1"/>
    <property type="match status" value="1"/>
</dbReference>
<keyword evidence="5" id="KW-0732">Signal</keyword>
<dbReference type="FunFam" id="2.60.40.10:FF:000151">
    <property type="entry name" value="neural cell adhesion molecule 1 isoform X1"/>
    <property type="match status" value="1"/>
</dbReference>
<reference evidence="18" key="1">
    <citation type="submission" date="2020-11" db="EMBL/GenBank/DDBJ databases">
        <title>Gallus gallus (Chicken) genome, bGalGal1, GRCg7b, maternal haplotype autosomes + Z &amp; W.</title>
        <authorList>
            <person name="Warren W."/>
            <person name="Formenti G."/>
            <person name="Fedrigo O."/>
            <person name="Haase B."/>
            <person name="Mountcastle J."/>
            <person name="Balacco J."/>
            <person name="Tracey A."/>
            <person name="Schneider V."/>
            <person name="Okimoto R."/>
            <person name="Cheng H."/>
            <person name="Hawken R."/>
            <person name="Howe K."/>
            <person name="Jarvis E.D."/>
        </authorList>
    </citation>
    <scope>NUCLEOTIDE SEQUENCE [LARGE SCALE GENOMIC DNA]</scope>
    <source>
        <strain evidence="18">Broiler</strain>
    </source>
</reference>
<feature type="compositionally biased region" description="Basic and acidic residues" evidence="14">
    <location>
        <begin position="958"/>
        <end position="968"/>
    </location>
</feature>
<evidence type="ECO:0000256" key="7">
    <source>
        <dbReference type="ARBA" id="ARBA00022889"/>
    </source>
</evidence>
<protein>
    <recommendedName>
        <fullName evidence="13">Neural cell adhesion molecule 1</fullName>
    </recommendedName>
</protein>
<feature type="domain" description="Ig-like" evidence="16">
    <location>
        <begin position="292"/>
        <end position="387"/>
    </location>
</feature>
<keyword evidence="10" id="KW-1015">Disulfide bond</keyword>
<evidence type="ECO:0007829" key="20">
    <source>
        <dbReference type="PeptideAtlas" id="A0A8V1A5M8"/>
    </source>
</evidence>
<comment type="subcellular location">
    <subcellularLocation>
        <location evidence="2">Cell membrane</location>
        <topology evidence="2">Single-pass membrane protein</topology>
    </subcellularLocation>
</comment>
<evidence type="ECO:0000256" key="1">
    <source>
        <dbReference type="ARBA" id="ARBA00003000"/>
    </source>
</evidence>
<dbReference type="AlphaFoldDB" id="A0A8V1A5M8"/>
<dbReference type="PROSITE" id="PS50853">
    <property type="entry name" value="FN3"/>
    <property type="match status" value="2"/>
</dbReference>
<dbReference type="GO" id="GO:0007155">
    <property type="term" value="P:cell adhesion"/>
    <property type="evidence" value="ECO:0007669"/>
    <property type="project" value="UniProtKB-KW"/>
</dbReference>
<feature type="compositionally biased region" description="Low complexity" evidence="14">
    <location>
        <begin position="790"/>
        <end position="801"/>
    </location>
</feature>
<dbReference type="GeneTree" id="ENSGT00940000155743"/>
<dbReference type="Pfam" id="PF07679">
    <property type="entry name" value="I-set"/>
    <property type="match status" value="3"/>
</dbReference>
<dbReference type="FunFam" id="2.60.40.10:FF:000221">
    <property type="entry name" value="neural cell adhesion molecule 1 isoform X2"/>
    <property type="match status" value="1"/>
</dbReference>
<evidence type="ECO:0000256" key="13">
    <source>
        <dbReference type="ARBA" id="ARBA00067632"/>
    </source>
</evidence>
<feature type="domain" description="Ig-like" evidence="16">
    <location>
        <begin position="4"/>
        <end position="97"/>
    </location>
</feature>
<feature type="region of interest" description="Disordered" evidence="14">
    <location>
        <begin position="882"/>
        <end position="968"/>
    </location>
</feature>
<feature type="region of interest" description="Disordered" evidence="14">
    <location>
        <begin position="986"/>
        <end position="1015"/>
    </location>
</feature>
<feature type="domain" description="Ig-like" evidence="16">
    <location>
        <begin position="100"/>
        <end position="173"/>
    </location>
</feature>
<dbReference type="Ensembl" id="ENSGALT00010061002.1">
    <property type="protein sequence ID" value="ENSGALP00010037743.1"/>
    <property type="gene ID" value="ENSGALG00010024950.1"/>
</dbReference>
<dbReference type="OrthoDB" id="10056271at2759"/>
<dbReference type="FunFam" id="2.60.40.10:FF:000159">
    <property type="entry name" value="neural cell adhesion molecule 1 isoform X2"/>
    <property type="match status" value="1"/>
</dbReference>
<dbReference type="PANTHER" id="PTHR12231:SF239">
    <property type="entry name" value="NEURAL CELL ADHESION MOLECULE 1"/>
    <property type="match status" value="1"/>
</dbReference>
<dbReference type="PRINTS" id="PR01838">
    <property type="entry name" value="NCAMFAMILY"/>
</dbReference>
<evidence type="ECO:0000256" key="4">
    <source>
        <dbReference type="ARBA" id="ARBA00022692"/>
    </source>
</evidence>
<gene>
    <name evidence="18" type="primary">NCAM1</name>
</gene>
<keyword evidence="6" id="KW-0677">Repeat</keyword>
<dbReference type="SUPFAM" id="SSF49265">
    <property type="entry name" value="Fibronectin type III"/>
    <property type="match status" value="1"/>
</dbReference>
<evidence type="ECO:0000256" key="10">
    <source>
        <dbReference type="ARBA" id="ARBA00023157"/>
    </source>
</evidence>
<evidence type="ECO:0000256" key="11">
    <source>
        <dbReference type="ARBA" id="ARBA00023180"/>
    </source>
</evidence>
<dbReference type="FunFam" id="2.60.40.10:FF:000086">
    <property type="entry name" value="Neural cell adhesion molecule 1"/>
    <property type="match status" value="1"/>
</dbReference>
<dbReference type="InterPro" id="IPR036116">
    <property type="entry name" value="FN3_sf"/>
</dbReference>
<dbReference type="PROSITE" id="PS50835">
    <property type="entry name" value="IG_LIKE"/>
    <property type="match status" value="5"/>
</dbReference>
<evidence type="ECO:0000256" key="8">
    <source>
        <dbReference type="ARBA" id="ARBA00022989"/>
    </source>
</evidence>
<dbReference type="Proteomes" id="UP000000539">
    <property type="component" value="Chromosome 24"/>
</dbReference>
<feature type="compositionally biased region" description="Polar residues" evidence="14">
    <location>
        <begin position="925"/>
        <end position="957"/>
    </location>
</feature>
<reference evidence="18" key="2">
    <citation type="submission" date="2025-08" db="UniProtKB">
        <authorList>
            <consortium name="Ensembl"/>
        </authorList>
    </citation>
    <scope>IDENTIFICATION</scope>
    <source>
        <strain evidence="18">broiler</strain>
    </source>
</reference>
<dbReference type="Pfam" id="PF13927">
    <property type="entry name" value="Ig_3"/>
    <property type="match status" value="2"/>
</dbReference>
<keyword evidence="12" id="KW-0393">Immunoglobulin domain</keyword>
<keyword evidence="8 15" id="KW-1133">Transmembrane helix</keyword>
<reference evidence="18" key="3">
    <citation type="submission" date="2025-09" db="UniProtKB">
        <authorList>
            <consortium name="Ensembl"/>
        </authorList>
    </citation>
    <scope>IDENTIFICATION</scope>
    <source>
        <strain evidence="18">broiler</strain>
    </source>
</reference>
<evidence type="ECO:0000256" key="14">
    <source>
        <dbReference type="SAM" id="MobiDB-lite"/>
    </source>
</evidence>
<evidence type="ECO:0000256" key="12">
    <source>
        <dbReference type="ARBA" id="ARBA00023319"/>
    </source>
</evidence>
<keyword evidence="20" id="KW-1267">Proteomics identification</keyword>